<dbReference type="Pfam" id="PF24065">
    <property type="entry name" value="REV3_N"/>
    <property type="match status" value="1"/>
</dbReference>
<dbReference type="InterPro" id="IPR006134">
    <property type="entry name" value="DNA-dir_DNA_pol_B_multi_dom"/>
</dbReference>
<accession>A0A3Q0FET7</accession>
<evidence type="ECO:0000256" key="5">
    <source>
        <dbReference type="ARBA" id="ARBA00021589"/>
    </source>
</evidence>
<dbReference type="InterPro" id="IPR006172">
    <property type="entry name" value="DNA-dir_DNA_pol_B"/>
</dbReference>
<evidence type="ECO:0000256" key="22">
    <source>
        <dbReference type="SAM" id="MobiDB-lite"/>
    </source>
</evidence>
<dbReference type="CDD" id="cd05534">
    <property type="entry name" value="POLBc_zeta"/>
    <property type="match status" value="1"/>
</dbReference>
<dbReference type="PROSITE" id="PS00018">
    <property type="entry name" value="EF_HAND_1"/>
    <property type="match status" value="1"/>
</dbReference>
<keyword evidence="9" id="KW-0235">DNA replication</keyword>
<dbReference type="Pfam" id="PF03104">
    <property type="entry name" value="DNA_pol_B_exo1"/>
    <property type="match status" value="1"/>
</dbReference>
<keyword evidence="15" id="KW-0408">Iron</keyword>
<evidence type="ECO:0000259" key="26">
    <source>
        <dbReference type="Pfam" id="PF24055"/>
    </source>
</evidence>
<organism evidence="28 29">
    <name type="scientific">Vigna radiata var. radiata</name>
    <name type="common">Mung bean</name>
    <name type="synonym">Phaseolus aureus</name>
    <dbReference type="NCBI Taxonomy" id="3916"/>
    <lineage>
        <taxon>Eukaryota</taxon>
        <taxon>Viridiplantae</taxon>
        <taxon>Streptophyta</taxon>
        <taxon>Embryophyta</taxon>
        <taxon>Tracheophyta</taxon>
        <taxon>Spermatophyta</taxon>
        <taxon>Magnoliopsida</taxon>
        <taxon>eudicotyledons</taxon>
        <taxon>Gunneridae</taxon>
        <taxon>Pentapetalae</taxon>
        <taxon>rosids</taxon>
        <taxon>fabids</taxon>
        <taxon>Fabales</taxon>
        <taxon>Fabaceae</taxon>
        <taxon>Papilionoideae</taxon>
        <taxon>50 kb inversion clade</taxon>
        <taxon>NPAAA clade</taxon>
        <taxon>indigoferoid/millettioid clade</taxon>
        <taxon>Phaseoleae</taxon>
        <taxon>Vigna</taxon>
    </lineage>
</organism>
<keyword evidence="13" id="KW-0862">Zinc</keyword>
<feature type="domain" description="DNA-directed DNA polymerase family B multifunctional" evidence="23">
    <location>
        <begin position="1387"/>
        <end position="1862"/>
    </location>
</feature>
<comment type="similarity">
    <text evidence="3">Belongs to the DNA polymerase type-B family.</text>
</comment>
<dbReference type="Gene3D" id="1.10.132.60">
    <property type="entry name" value="DNA polymerase family B, C-terminal domain"/>
    <property type="match status" value="1"/>
</dbReference>
<keyword evidence="17" id="KW-0238">DNA-binding</keyword>
<dbReference type="PANTHER" id="PTHR45812">
    <property type="entry name" value="DNA POLYMERASE ZETA CATALYTIC SUBUNIT"/>
    <property type="match status" value="1"/>
</dbReference>
<dbReference type="SUPFAM" id="SSF53098">
    <property type="entry name" value="Ribonuclease H-like"/>
    <property type="match status" value="1"/>
</dbReference>
<dbReference type="InterPro" id="IPR025687">
    <property type="entry name" value="Znf-C4pol"/>
</dbReference>
<keyword evidence="16" id="KW-0411">Iron-sulfur</keyword>
<dbReference type="GO" id="GO:0003677">
    <property type="term" value="F:DNA binding"/>
    <property type="evidence" value="ECO:0007669"/>
    <property type="project" value="UniProtKB-KW"/>
</dbReference>
<dbReference type="InterPro" id="IPR018247">
    <property type="entry name" value="EF_Hand_1_Ca_BS"/>
</dbReference>
<keyword evidence="6" id="KW-0004">4Fe-4S</keyword>
<keyword evidence="28" id="KW-1185">Reference proteome</keyword>
<feature type="domain" description="DNA-directed DNA polymerase family B exonuclease" evidence="24">
    <location>
        <begin position="1119"/>
        <end position="1258"/>
    </location>
</feature>
<dbReference type="InterPro" id="IPR036397">
    <property type="entry name" value="RNaseH_sf"/>
</dbReference>
<reference evidence="28" key="1">
    <citation type="journal article" date="2014" name="Nat. Commun.">
        <title>Genome sequence of mungbean and insights into evolution within Vigna species.</title>
        <authorList>
            <person name="Kang Y.J."/>
            <person name="Kim S.K."/>
            <person name="Kim M.Y."/>
            <person name="Lestari P."/>
            <person name="Kim K.H."/>
            <person name="Ha B.K."/>
            <person name="Jun T.H."/>
            <person name="Hwang W.J."/>
            <person name="Lee T."/>
            <person name="Lee J."/>
            <person name="Shim S."/>
            <person name="Yoon M.Y."/>
            <person name="Jang Y.E."/>
            <person name="Han K.S."/>
            <person name="Taeprayoon P."/>
            <person name="Yoon N."/>
            <person name="Somta P."/>
            <person name="Tanya P."/>
            <person name="Kim K.S."/>
            <person name="Gwag J.G."/>
            <person name="Moon J.K."/>
            <person name="Lee Y.H."/>
            <person name="Park B.S."/>
            <person name="Bombarely A."/>
            <person name="Doyle J.J."/>
            <person name="Jackson S.A."/>
            <person name="Schafleitner R."/>
            <person name="Srinives P."/>
            <person name="Varshney R.K."/>
            <person name="Lee S.H."/>
        </authorList>
    </citation>
    <scope>NUCLEOTIDE SEQUENCE [LARGE SCALE GENOMIC DNA]</scope>
    <source>
        <strain evidence="28">cv. VC1973A</strain>
    </source>
</reference>
<evidence type="ECO:0000256" key="18">
    <source>
        <dbReference type="ARBA" id="ARBA00023204"/>
    </source>
</evidence>
<evidence type="ECO:0000256" key="3">
    <source>
        <dbReference type="ARBA" id="ARBA00005755"/>
    </source>
</evidence>
<dbReference type="GO" id="GO:0016035">
    <property type="term" value="C:zeta DNA polymerase complex"/>
    <property type="evidence" value="ECO:0007669"/>
    <property type="project" value="InterPro"/>
</dbReference>
<evidence type="ECO:0000259" key="23">
    <source>
        <dbReference type="Pfam" id="PF00136"/>
    </source>
</evidence>
<dbReference type="InterPro" id="IPR042087">
    <property type="entry name" value="DNA_pol_B_thumb"/>
</dbReference>
<dbReference type="OrthoDB" id="2414538at2759"/>
<dbReference type="GeneID" id="106775953"/>
<dbReference type="PROSITE" id="PS00116">
    <property type="entry name" value="DNA_POLYMERASE_B"/>
    <property type="match status" value="1"/>
</dbReference>
<protein>
    <recommendedName>
        <fullName evidence="5">DNA polymerase zeta catalytic subunit</fullName>
        <ecNumber evidence="4">2.7.7.7</ecNumber>
    </recommendedName>
</protein>
<keyword evidence="11" id="KW-0227">DNA damage</keyword>
<dbReference type="EC" id="2.7.7.7" evidence="4"/>
<evidence type="ECO:0000256" key="14">
    <source>
        <dbReference type="ARBA" id="ARBA00022932"/>
    </source>
</evidence>
<evidence type="ECO:0000256" key="11">
    <source>
        <dbReference type="ARBA" id="ARBA00022763"/>
    </source>
</evidence>
<keyword evidence="7" id="KW-0808">Transferase</keyword>
<dbReference type="FunFam" id="1.10.287.690:FF:000002">
    <property type="entry name" value="DNA polymerase zeta"/>
    <property type="match status" value="1"/>
</dbReference>
<keyword evidence="18" id="KW-0234">DNA repair</keyword>
<dbReference type="InterPro" id="IPR056447">
    <property type="entry name" value="REV3_N"/>
</dbReference>
<dbReference type="STRING" id="3916.A0A3Q0FET7"/>
<dbReference type="GO" id="GO:0006260">
    <property type="term" value="P:DNA replication"/>
    <property type="evidence" value="ECO:0007669"/>
    <property type="project" value="UniProtKB-KW"/>
</dbReference>
<evidence type="ECO:0000256" key="19">
    <source>
        <dbReference type="ARBA" id="ARBA00023242"/>
    </source>
</evidence>
<feature type="domain" description="C4-type zinc-finger of DNA polymerase delta" evidence="25">
    <location>
        <begin position="1907"/>
        <end position="1980"/>
    </location>
</feature>
<dbReference type="InterPro" id="IPR012337">
    <property type="entry name" value="RNaseH-like_sf"/>
</dbReference>
<evidence type="ECO:0000256" key="15">
    <source>
        <dbReference type="ARBA" id="ARBA00023004"/>
    </source>
</evidence>
<dbReference type="InterPro" id="IPR006133">
    <property type="entry name" value="DNA-dir_DNA_pol_B_exonuc"/>
</dbReference>
<keyword evidence="12" id="KW-0863">Zinc-finger</keyword>
<comment type="subunit">
    <text evidence="21">Forms DNA polymerase zeta with REV7.</text>
</comment>
<dbReference type="RefSeq" id="XP_022642278.1">
    <property type="nucleotide sequence ID" value="XM_022786557.1"/>
</dbReference>
<evidence type="ECO:0000259" key="24">
    <source>
        <dbReference type="Pfam" id="PF03104"/>
    </source>
</evidence>
<dbReference type="Gene3D" id="3.90.1600.10">
    <property type="entry name" value="Palm domain of DNA polymerase"/>
    <property type="match status" value="1"/>
</dbReference>
<evidence type="ECO:0000256" key="6">
    <source>
        <dbReference type="ARBA" id="ARBA00022485"/>
    </source>
</evidence>
<keyword evidence="8" id="KW-0548">Nucleotidyltransferase</keyword>
<evidence type="ECO:0000256" key="20">
    <source>
        <dbReference type="ARBA" id="ARBA00049244"/>
    </source>
</evidence>
<dbReference type="GO" id="GO:0000166">
    <property type="term" value="F:nucleotide binding"/>
    <property type="evidence" value="ECO:0007669"/>
    <property type="project" value="InterPro"/>
</dbReference>
<evidence type="ECO:0000256" key="21">
    <source>
        <dbReference type="ARBA" id="ARBA00066055"/>
    </source>
</evidence>
<dbReference type="FunFam" id="1.10.132.60:FF:000007">
    <property type="entry name" value="DNA polymerase"/>
    <property type="match status" value="1"/>
</dbReference>
<dbReference type="CDD" id="cd05778">
    <property type="entry name" value="DNA_polB_zeta_exo"/>
    <property type="match status" value="1"/>
</dbReference>
<dbReference type="FunFam" id="3.30.420.10:FF:000082">
    <property type="entry name" value="DNA polymerase"/>
    <property type="match status" value="1"/>
</dbReference>
<dbReference type="Pfam" id="PF24055">
    <property type="entry name" value="POL3_N"/>
    <property type="match status" value="1"/>
</dbReference>
<dbReference type="PANTHER" id="PTHR45812:SF1">
    <property type="entry name" value="DNA POLYMERASE ZETA CATALYTIC SUBUNIT"/>
    <property type="match status" value="1"/>
</dbReference>
<dbReference type="InterPro" id="IPR056435">
    <property type="entry name" value="DPOD/Z_N"/>
</dbReference>
<comment type="subcellular location">
    <subcellularLocation>
        <location evidence="2">Nucleus</location>
    </subcellularLocation>
</comment>
<evidence type="ECO:0000256" key="2">
    <source>
        <dbReference type="ARBA" id="ARBA00004123"/>
    </source>
</evidence>
<evidence type="ECO:0000256" key="1">
    <source>
        <dbReference type="ARBA" id="ARBA00001966"/>
    </source>
</evidence>
<evidence type="ECO:0000256" key="7">
    <source>
        <dbReference type="ARBA" id="ARBA00022679"/>
    </source>
</evidence>
<dbReference type="GO" id="GO:0042276">
    <property type="term" value="P:error-prone translesion synthesis"/>
    <property type="evidence" value="ECO:0007669"/>
    <property type="project" value="TreeGrafter"/>
</dbReference>
<evidence type="ECO:0000256" key="8">
    <source>
        <dbReference type="ARBA" id="ARBA00022695"/>
    </source>
</evidence>
<evidence type="ECO:0000313" key="29">
    <source>
        <dbReference type="RefSeq" id="XP_022642278.1"/>
    </source>
</evidence>
<feature type="compositionally biased region" description="Basic and acidic residues" evidence="22">
    <location>
        <begin position="1052"/>
        <end position="1061"/>
    </location>
</feature>
<keyword evidence="10" id="KW-0479">Metal-binding</keyword>
<feature type="region of interest" description="Disordered" evidence="22">
    <location>
        <begin position="1030"/>
        <end position="1077"/>
    </location>
</feature>
<feature type="region of interest" description="Disordered" evidence="22">
    <location>
        <begin position="904"/>
        <end position="929"/>
    </location>
</feature>
<evidence type="ECO:0000256" key="13">
    <source>
        <dbReference type="ARBA" id="ARBA00022833"/>
    </source>
</evidence>
<dbReference type="GO" id="GO:0008270">
    <property type="term" value="F:zinc ion binding"/>
    <property type="evidence" value="ECO:0007669"/>
    <property type="project" value="UniProtKB-KW"/>
</dbReference>
<dbReference type="Pfam" id="PF14260">
    <property type="entry name" value="zf-C4pol"/>
    <property type="match status" value="1"/>
</dbReference>
<dbReference type="GO" id="GO:0005634">
    <property type="term" value="C:nucleus"/>
    <property type="evidence" value="ECO:0007669"/>
    <property type="project" value="UniProtKB-SubCell"/>
</dbReference>
<evidence type="ECO:0000256" key="17">
    <source>
        <dbReference type="ARBA" id="ARBA00023125"/>
    </source>
</evidence>
<keyword evidence="14" id="KW-0239">DNA-directed DNA polymerase</keyword>
<evidence type="ECO:0000256" key="4">
    <source>
        <dbReference type="ARBA" id="ARBA00012417"/>
    </source>
</evidence>
<comment type="catalytic activity">
    <reaction evidence="20">
        <text>DNA(n) + a 2'-deoxyribonucleoside 5'-triphosphate = DNA(n+1) + diphosphate</text>
        <dbReference type="Rhea" id="RHEA:22508"/>
        <dbReference type="Rhea" id="RHEA-COMP:17339"/>
        <dbReference type="Rhea" id="RHEA-COMP:17340"/>
        <dbReference type="ChEBI" id="CHEBI:33019"/>
        <dbReference type="ChEBI" id="CHEBI:61560"/>
        <dbReference type="ChEBI" id="CHEBI:173112"/>
        <dbReference type="EC" id="2.7.7.7"/>
    </reaction>
</comment>
<gene>
    <name evidence="29" type="primary">LOC106775953</name>
</gene>
<comment type="cofactor">
    <cofactor evidence="1">
        <name>[4Fe-4S] cluster</name>
        <dbReference type="ChEBI" id="CHEBI:49883"/>
    </cofactor>
</comment>
<dbReference type="InterPro" id="IPR043502">
    <property type="entry name" value="DNA/RNA_pol_sf"/>
</dbReference>
<evidence type="ECO:0000256" key="12">
    <source>
        <dbReference type="ARBA" id="ARBA00022771"/>
    </source>
</evidence>
<dbReference type="SUPFAM" id="SSF56672">
    <property type="entry name" value="DNA/RNA polymerases"/>
    <property type="match status" value="1"/>
</dbReference>
<dbReference type="Gene3D" id="1.10.287.690">
    <property type="entry name" value="Helix hairpin bin"/>
    <property type="match status" value="1"/>
</dbReference>
<name>A0A3Q0FET7_VIGRR</name>
<dbReference type="GO" id="GO:0000724">
    <property type="term" value="P:double-strand break repair via homologous recombination"/>
    <property type="evidence" value="ECO:0007669"/>
    <property type="project" value="TreeGrafter"/>
</dbReference>
<dbReference type="GO" id="GO:0051539">
    <property type="term" value="F:4 iron, 4 sulfur cluster binding"/>
    <property type="evidence" value="ECO:0007669"/>
    <property type="project" value="UniProtKB-KW"/>
</dbReference>
<feature type="domain" description="DNA polymerase zeta catalytic subunit N-terminal" evidence="27">
    <location>
        <begin position="11"/>
        <end position="64"/>
    </location>
</feature>
<dbReference type="InterPro" id="IPR017964">
    <property type="entry name" value="DNA-dir_DNA_pol_B_CS"/>
</dbReference>
<dbReference type="PRINTS" id="PR00106">
    <property type="entry name" value="DNAPOLB"/>
</dbReference>
<dbReference type="Pfam" id="PF00136">
    <property type="entry name" value="DNA_pol_B"/>
    <property type="match status" value="1"/>
</dbReference>
<keyword evidence="19" id="KW-0539">Nucleus</keyword>
<dbReference type="Gene3D" id="3.30.420.10">
    <property type="entry name" value="Ribonuclease H-like superfamily/Ribonuclease H"/>
    <property type="match status" value="1"/>
</dbReference>
<proteinExistence type="inferred from homology"/>
<evidence type="ECO:0000256" key="16">
    <source>
        <dbReference type="ARBA" id="ARBA00023014"/>
    </source>
</evidence>
<dbReference type="GO" id="GO:0003887">
    <property type="term" value="F:DNA-directed DNA polymerase activity"/>
    <property type="evidence" value="ECO:0007669"/>
    <property type="project" value="UniProtKB-KW"/>
</dbReference>
<dbReference type="InterPro" id="IPR030559">
    <property type="entry name" value="PolZ_Rev3"/>
</dbReference>
<dbReference type="FunFam" id="3.30.342.10:FF:000014">
    <property type="entry name" value="DNA polymerase"/>
    <property type="match status" value="1"/>
</dbReference>
<evidence type="ECO:0000256" key="10">
    <source>
        <dbReference type="ARBA" id="ARBA00022723"/>
    </source>
</evidence>
<dbReference type="InterPro" id="IPR023211">
    <property type="entry name" value="DNA_pol_palm_dom_sf"/>
</dbReference>
<feature type="compositionally biased region" description="Basic and acidic residues" evidence="22">
    <location>
        <begin position="1030"/>
        <end position="1044"/>
    </location>
</feature>
<dbReference type="Gene3D" id="3.30.342.10">
    <property type="entry name" value="DNA Polymerase, chain B, domain 1"/>
    <property type="match status" value="1"/>
</dbReference>
<evidence type="ECO:0000259" key="25">
    <source>
        <dbReference type="Pfam" id="PF14260"/>
    </source>
</evidence>
<evidence type="ECO:0000259" key="27">
    <source>
        <dbReference type="Pfam" id="PF24065"/>
    </source>
</evidence>
<dbReference type="SMART" id="SM00486">
    <property type="entry name" value="POLBc"/>
    <property type="match status" value="1"/>
</dbReference>
<dbReference type="Proteomes" id="UP000087766">
    <property type="component" value="Chromosome 10"/>
</dbReference>
<evidence type="ECO:0000256" key="9">
    <source>
        <dbReference type="ARBA" id="ARBA00022705"/>
    </source>
</evidence>
<feature type="domain" description="DNA polymerase delta/zeta catalytic subunit N-terminal" evidence="26">
    <location>
        <begin position="66"/>
        <end position="144"/>
    </location>
</feature>
<evidence type="ECO:0000313" key="28">
    <source>
        <dbReference type="Proteomes" id="UP000087766"/>
    </source>
</evidence>
<sequence length="2008" mass="223670">MSDSQSNSEIFTVRIVSIDYYMAPPIPDADICYSSFHGGEVNEVPVIRVYGSTPAGQKTCLHVHRALPYLYVPCSDIPLQLDQGDAFTYKVAASLEKALKLKGSAGSTRQHVHGCSIVKARKFYGYHSLEELFVKIYLYYPQDVSRAASLLLACAVLDKSLQPYESHIPFILQFLVDYNLYGMGQLHLSKMKFRHPIPDSFKKLNIGGQHTKADLSHACLESKYWMASTIPSEWIWLPTSKSSASLNDKAHCPKRQSICELEGDTSVNEILNQQFKMYSSLSQTCSDTNMVQSLVPIWEEQQKRTGIHEATMPSDPGKPLPEDVMKLFSGSLDFEKKFIELCSEVGTLFCTPSGKELSETDIIGSASPPATLCKNAKFQTEGTDANLEMLTMDEIQSTEIIGSVDIKAVDKEAKNLLKWLATSQAVEDINSDDDLAYETILTPLLPAATIDKVLEEANIAYESESQKECQDILDSTDDMLELEFPKEKPSLSFGYNCPIGNRKLPQVDGSNDDNFSDQCGSLAGTSSLADINSEFKSASEYHVLHSTGTSTVSKDRRNKKWGSLPLSAIDQVNNDGERATLLVTHPVESNIGDSACSDHLTINEVSSSACILRNKDTNASDSKEVHRSVTCSLRDLMRRKRSYRVEQAEYDSGTTKKLLLGRHEEPDVCFGQKQLNLKTMQIDVEEMENQKICELEVSNHANLLHGKLLLSTGSDGPLHGSRPKDECFGQHEMEGIEASTVLRNCTKGGSALMHGGPGLHKPEKSCLFDSIDQSVACRDENLKGGLTFTKHVASDTYIKSPFLDTQFRTAAVHEVRAPESSPQTDSSASTSVQSAFIIDRVSGKYNFVDQNSHQSLSFVEHDQIMFCENSVKKSDANDVQVLLSEKLENHKVDENLLHEIIDSEPTDLKGNHPKLTEVTTSKNPPGDKNLESTAICNTYLHLDEDSSDEMTGDDLNVFLPISARNSKKGMETCNEYFTNKTLTSNGTKVANTLYQNDGSHLYLLTPNILPPSVDTVHRWLLHNERGHSVEHIHQETDAENKDVPKCASESEPPIRPKLHEDAESEQNPKCNGEGQTERVKTLLDDSQDTSQISAPDGKSIYTPLSQIGFRDPASVGCGQQLTLLSIEILADSRADLLPDPQFDGINIIALGFQNDSDSDVEVLVLLRSKFVTCQRNFDGLSGSKVLVFTDEKLLLKEFIKIVSSSDPDILMGWDIQGSSLGFLAERASHLGLGLLNNLSRTPSESLISSDDTKTSEKDMLELDIDDTPSLDCCVPENSIIEDEWGRTHASGVHVGGRIVLNVWRLIRGEVKLNLYSVESVAESVLRRKIPSFHHKVLTKWFSSGPGRARYRCIKYVIERVKLNLEILNQLDMVNRTSELARVFGIEFFSVLSRGSQYRVESMFLRLAHTQNYLAISPGNQQPSPTRFYRSAVQTPMYHALSLCGLGKVNVASQPAMECLPLVMEPESGFYSDPVVVLDFQSLYPSMIIAYNLCFCTCLGKVVGSKANTLGVSPFSPEQHVLQELKDQILLTPNGVMFVPSKVRRGILPRLLEEILTTRIMVKQAIKKLAPAEKVLQRIFNARQLALKLIANVTYGYTAAGFSGRMPCAELADSIVQCGRSTLEKAISFVNQHEKWNARVIYGDTDSMFVLLRGRTLKESFQIGSEIASAISAMNPNPVSLKMEKVYHPCFLLTKKRYVGYSYESPHQMEPVFDAKGIETVRRDTCGAVAKIMEKSLRLFFQQQDLLEVKTYLQRQWKRILSGKFCLKDFIFAKEVRLGTYSARMSSLPPAAIVATKAMTVDRRAEPRYAERIPYVVIHGEPGARLVDMVVDPLEVLAIDSPYRINDLYYINKQIIPALQRVFGLVAADLNHWFSEMPRPTREASAKHKLTSNSHRTRIDYYYLSKHCVLCGRLAQASAHLCNQCSENEVAASTALISKTSKLEQAMQHLVAICHHCGGGDRLLESGVKCTSISCMVFFERRKVQKELLAATHVAADKDLYPRCRVEWF</sequence>
<reference evidence="29" key="2">
    <citation type="submission" date="2025-08" db="UniProtKB">
        <authorList>
            <consortium name="RefSeq"/>
        </authorList>
    </citation>
    <scope>IDENTIFICATION</scope>
    <source>
        <tissue evidence="29">Leaf</tissue>
    </source>
</reference>